<dbReference type="InterPro" id="IPR036623">
    <property type="entry name" value="Hemimethylated_DNA-bd_sf"/>
</dbReference>
<dbReference type="EMBL" id="JBBBZM010000030">
    <property type="protein sequence ID" value="KAL0637823.1"/>
    <property type="molecule type" value="Genomic_DNA"/>
</dbReference>
<dbReference type="InterPro" id="IPR036047">
    <property type="entry name" value="F-box-like_dom_sf"/>
</dbReference>
<feature type="domain" description="F-box" evidence="1">
    <location>
        <begin position="4"/>
        <end position="52"/>
    </location>
</feature>
<protein>
    <recommendedName>
        <fullName evidence="1">F-box domain-containing protein</fullName>
    </recommendedName>
</protein>
<organism evidence="2 3">
    <name type="scientific">Discina gigas</name>
    <dbReference type="NCBI Taxonomy" id="1032678"/>
    <lineage>
        <taxon>Eukaryota</taxon>
        <taxon>Fungi</taxon>
        <taxon>Dikarya</taxon>
        <taxon>Ascomycota</taxon>
        <taxon>Pezizomycotina</taxon>
        <taxon>Pezizomycetes</taxon>
        <taxon>Pezizales</taxon>
        <taxon>Discinaceae</taxon>
        <taxon>Discina</taxon>
    </lineage>
</organism>
<dbReference type="InterPro" id="IPR001810">
    <property type="entry name" value="F-box_dom"/>
</dbReference>
<reference evidence="2 3" key="1">
    <citation type="submission" date="2024-02" db="EMBL/GenBank/DDBJ databases">
        <title>Discinaceae phylogenomics.</title>
        <authorList>
            <person name="Dirks A.C."/>
            <person name="James T.Y."/>
        </authorList>
    </citation>
    <scope>NUCLEOTIDE SEQUENCE [LARGE SCALE GENOMIC DNA]</scope>
    <source>
        <strain evidence="2 3">ACD0624</strain>
    </source>
</reference>
<dbReference type="Proteomes" id="UP001447188">
    <property type="component" value="Unassembled WGS sequence"/>
</dbReference>
<dbReference type="SUPFAM" id="SSF141255">
    <property type="entry name" value="YccV-like"/>
    <property type="match status" value="1"/>
</dbReference>
<dbReference type="PANTHER" id="PTHR31350">
    <property type="entry name" value="SI:DKEY-261L7.2"/>
    <property type="match status" value="1"/>
</dbReference>
<dbReference type="InterPro" id="IPR011722">
    <property type="entry name" value="Hemimethylated_DNA-bd_dom"/>
</dbReference>
<gene>
    <name evidence="2" type="ORF">Q9L58_003213</name>
</gene>
<proteinExistence type="predicted"/>
<dbReference type="Gene3D" id="2.30.30.390">
    <property type="entry name" value="Hemimethylated DNA-binding domain"/>
    <property type="match status" value="1"/>
</dbReference>
<dbReference type="Pfam" id="PF13369">
    <property type="entry name" value="Transglut_core2"/>
    <property type="match status" value="1"/>
</dbReference>
<dbReference type="Gene3D" id="1.20.1280.50">
    <property type="match status" value="1"/>
</dbReference>
<dbReference type="PANTHER" id="PTHR31350:SF27">
    <property type="entry name" value="HEMIMETHYLATED DNA-BINDING DOMAIN-CONTAINING PROTEIN"/>
    <property type="match status" value="1"/>
</dbReference>
<name>A0ABR3GPQ5_9PEZI</name>
<dbReference type="SMART" id="SM00992">
    <property type="entry name" value="YccV-like"/>
    <property type="match status" value="1"/>
</dbReference>
<dbReference type="Pfam" id="PF12937">
    <property type="entry name" value="F-box-like"/>
    <property type="match status" value="1"/>
</dbReference>
<evidence type="ECO:0000313" key="2">
    <source>
        <dbReference type="EMBL" id="KAL0637823.1"/>
    </source>
</evidence>
<dbReference type="SUPFAM" id="SSF81383">
    <property type="entry name" value="F-box domain"/>
    <property type="match status" value="1"/>
</dbReference>
<dbReference type="PROSITE" id="PS50181">
    <property type="entry name" value="FBOX"/>
    <property type="match status" value="1"/>
</dbReference>
<keyword evidence="3" id="KW-1185">Reference proteome</keyword>
<comment type="caution">
    <text evidence="2">The sequence shown here is derived from an EMBL/GenBank/DDBJ whole genome shotgun (WGS) entry which is preliminary data.</text>
</comment>
<dbReference type="Pfam" id="PF08755">
    <property type="entry name" value="YccV-like"/>
    <property type="match status" value="1"/>
</dbReference>
<evidence type="ECO:0000259" key="1">
    <source>
        <dbReference type="PROSITE" id="PS50181"/>
    </source>
</evidence>
<dbReference type="NCBIfam" id="TIGR02097">
    <property type="entry name" value="yccV"/>
    <property type="match status" value="1"/>
</dbReference>
<dbReference type="InterPro" id="IPR032698">
    <property type="entry name" value="SirB1_N"/>
</dbReference>
<sequence>MASRCILLSLPEEVIEHITKYIPDDDDAVLNINLVCKQLYRLSGSPSEWRFRCRQLRYWEPKHNFYEKLKNPFPAEVEWRALFVQRFHVRRRTTQLLNEIISSPINRIPKYHEIGKFGYDAKDCLAEHAKVSEDAIDVLARRWYAGVALHYIHRRRAVRIWQSIYSRQEVSLEAALGCFELFNLKTAEGDPDETARMLDELAARFQSVTPNLHQLSTKAKASSLCKFMAQEGFRGASSEHYRALKNSFIGISLRTDRTNLPLTATAIFCSLATRIGLTASPCGFPYHVLAIVNDNGRRIYLDPFRGDGNELSVEGLENQLQTLGIDDEKDEYLRPSIVSEIVLRTARNILESLRHTPTTSREPNALVNRNSALYAALMASVLLGPRITYNLIQHMAKLIQEECPMDVIFFEQQIIPQATLPNCADLLQDTCIKLRNIDATLNVVNHRSSAEEVKYRVGTVFKHKRYNYQGVIFGWTRTCSPADGDEWIQKMGVDRLARGRQQPFYHALVTDGTIRYVAEENIDQERLESADELSLLAGKYFKRYSTADGTFVSNIEDEYPDG</sequence>
<accession>A0ABR3GPQ5</accession>
<evidence type="ECO:0000313" key="3">
    <source>
        <dbReference type="Proteomes" id="UP001447188"/>
    </source>
</evidence>